<proteinExistence type="predicted"/>
<dbReference type="EMBL" id="JAIWYP010000012">
    <property type="protein sequence ID" value="KAH3727669.1"/>
    <property type="molecule type" value="Genomic_DNA"/>
</dbReference>
<reference evidence="1" key="1">
    <citation type="journal article" date="2019" name="bioRxiv">
        <title>The Genome of the Zebra Mussel, Dreissena polymorpha: A Resource for Invasive Species Research.</title>
        <authorList>
            <person name="McCartney M.A."/>
            <person name="Auch B."/>
            <person name="Kono T."/>
            <person name="Mallez S."/>
            <person name="Zhang Y."/>
            <person name="Obille A."/>
            <person name="Becker A."/>
            <person name="Abrahante J.E."/>
            <person name="Garbe J."/>
            <person name="Badalamenti J.P."/>
            <person name="Herman A."/>
            <person name="Mangelson H."/>
            <person name="Liachko I."/>
            <person name="Sullivan S."/>
            <person name="Sone E.D."/>
            <person name="Koren S."/>
            <person name="Silverstein K.A.T."/>
            <person name="Beckman K.B."/>
            <person name="Gohl D.M."/>
        </authorList>
    </citation>
    <scope>NUCLEOTIDE SEQUENCE</scope>
    <source>
        <strain evidence="1">Duluth1</strain>
        <tissue evidence="1">Whole animal</tissue>
    </source>
</reference>
<evidence type="ECO:0000313" key="1">
    <source>
        <dbReference type="EMBL" id="KAH3727669.1"/>
    </source>
</evidence>
<comment type="caution">
    <text evidence="1">The sequence shown here is derived from an EMBL/GenBank/DDBJ whole genome shotgun (WGS) entry which is preliminary data.</text>
</comment>
<sequence>MDTYTGERMVRRLKISKTYRIPFRASVCDGCVGLLVLMSETGDSTSYIQVRCYRTSYIEAIVLPMNSRVAEVQTMYM</sequence>
<protein>
    <submittedName>
        <fullName evidence="1">Uncharacterized protein</fullName>
    </submittedName>
</protein>
<organism evidence="1 2">
    <name type="scientific">Dreissena polymorpha</name>
    <name type="common">Zebra mussel</name>
    <name type="synonym">Mytilus polymorpha</name>
    <dbReference type="NCBI Taxonomy" id="45954"/>
    <lineage>
        <taxon>Eukaryota</taxon>
        <taxon>Metazoa</taxon>
        <taxon>Spiralia</taxon>
        <taxon>Lophotrochozoa</taxon>
        <taxon>Mollusca</taxon>
        <taxon>Bivalvia</taxon>
        <taxon>Autobranchia</taxon>
        <taxon>Heteroconchia</taxon>
        <taxon>Euheterodonta</taxon>
        <taxon>Imparidentia</taxon>
        <taxon>Neoheterodontei</taxon>
        <taxon>Myida</taxon>
        <taxon>Dreissenoidea</taxon>
        <taxon>Dreissenidae</taxon>
        <taxon>Dreissena</taxon>
    </lineage>
</organism>
<keyword evidence="2" id="KW-1185">Reference proteome</keyword>
<dbReference type="Proteomes" id="UP000828390">
    <property type="component" value="Unassembled WGS sequence"/>
</dbReference>
<dbReference type="AlphaFoldDB" id="A0A9D4CLN6"/>
<evidence type="ECO:0000313" key="2">
    <source>
        <dbReference type="Proteomes" id="UP000828390"/>
    </source>
</evidence>
<name>A0A9D4CLN6_DREPO</name>
<reference evidence="1" key="2">
    <citation type="submission" date="2020-11" db="EMBL/GenBank/DDBJ databases">
        <authorList>
            <person name="McCartney M.A."/>
            <person name="Auch B."/>
            <person name="Kono T."/>
            <person name="Mallez S."/>
            <person name="Becker A."/>
            <person name="Gohl D.M."/>
            <person name="Silverstein K.A.T."/>
            <person name="Koren S."/>
            <person name="Bechman K.B."/>
            <person name="Herman A."/>
            <person name="Abrahante J.E."/>
            <person name="Garbe J."/>
        </authorList>
    </citation>
    <scope>NUCLEOTIDE SEQUENCE</scope>
    <source>
        <strain evidence="1">Duluth1</strain>
        <tissue evidence="1">Whole animal</tissue>
    </source>
</reference>
<gene>
    <name evidence="1" type="ORF">DPMN_053610</name>
</gene>
<accession>A0A9D4CLN6</accession>